<dbReference type="InterPro" id="IPR000917">
    <property type="entry name" value="Sulfatase_N"/>
</dbReference>
<keyword evidence="6" id="KW-1185">Reference proteome</keyword>
<keyword evidence="2" id="KW-0378">Hydrolase</keyword>
<dbReference type="GO" id="GO:0004065">
    <property type="term" value="F:arylsulfatase activity"/>
    <property type="evidence" value="ECO:0007669"/>
    <property type="project" value="TreeGrafter"/>
</dbReference>
<evidence type="ECO:0000256" key="2">
    <source>
        <dbReference type="ARBA" id="ARBA00022801"/>
    </source>
</evidence>
<protein>
    <submittedName>
        <fullName evidence="5">Sulfatase</fullName>
    </submittedName>
</protein>
<dbReference type="PANTHER" id="PTHR42693:SF53">
    <property type="entry name" value="ENDO-4-O-SULFATASE"/>
    <property type="match status" value="1"/>
</dbReference>
<feature type="region of interest" description="Disordered" evidence="3">
    <location>
        <begin position="232"/>
        <end position="267"/>
    </location>
</feature>
<dbReference type="InterPro" id="IPR017850">
    <property type="entry name" value="Alkaline_phosphatase_core_sf"/>
</dbReference>
<dbReference type="EMBL" id="CP036290">
    <property type="protein sequence ID" value="QDU85923.1"/>
    <property type="molecule type" value="Genomic_DNA"/>
</dbReference>
<name>A0A518D367_9BACT</name>
<dbReference type="Pfam" id="PF00884">
    <property type="entry name" value="Sulfatase"/>
    <property type="match status" value="1"/>
</dbReference>
<comment type="similarity">
    <text evidence="1">Belongs to the sulfatase family.</text>
</comment>
<dbReference type="RefSeq" id="WP_145190191.1">
    <property type="nucleotide sequence ID" value="NZ_CP036290.1"/>
</dbReference>
<evidence type="ECO:0000259" key="4">
    <source>
        <dbReference type="Pfam" id="PF00884"/>
    </source>
</evidence>
<dbReference type="AlphaFoldDB" id="A0A518D367"/>
<sequence length="839" mass="90582">MARPTSSGRSLPLLALASIVVLLSGCDSGEGVAPSALEGSGSALVLTDHAPDALFAQPGLLRVGSAGRQSWGRGWDRRISTAEDGTPIRWSGGPSSHLTLSALAPSDREIAISVLARVEGESIAVAAHLNGTELGAFTVDEVPTTLRFEAPEGRWVRGENRFELAFDRTLEVWRSQQDGGRGDHAVAVSEVAYAEPRPATWSFDGGLSLAPGASAAYALERGHSAGSMLHVRGRSEGPGELTLGPFGRTGGRCDGREAGDPVRIDVPDGPFDLSLDDRWAASTEGAGDLALRVAWTGEGTVQVERLALEREVAPLPPIVFISIDTLAAANIGTYGYGRSTTPRLDAFAEQCVVFENCRANTSWTAPSYISQFTGLLPAANRVQDAVDGGTPTLWDQRLVAPERWTIAQALRAHGYRTGAVVANTWLALTRGITRGFDDFDDEPSQHPLTDPRGRASVVFERALAWLDADRERPPFVFVQVLDVHAPYLPGEGWRGRFGSDVDGDGPRLPVVGERALVSRSLRRTQTAALGIDGGAVREVDASRMRAAYDENLAEFDADLGAFLDELQQRPWFEEAIVVISADHGEAMEEPRFVFDHFFPDEGVLEVPLIVRLPRAARAGTRIDAPVQLVDLYPTLIEAVGLDPAHRELSGTSLWTLLRGRPSGIGDDRVRFVHDAGNGSRAVVDGRWKLVELPVTGLPVATALSIQEIWDRWAAFDPEIVRRAERAGLRSDSIARLWVDHDDPLAALSGLDPLIASLMEFYAASPAPLHELYDLERDPLALRDVAADHPERVQELVRRLTESRTALEGLRPAAPGADEDSSADDAALERLRALGYLGDE</sequence>
<dbReference type="Proteomes" id="UP000319342">
    <property type="component" value="Chromosome"/>
</dbReference>
<evidence type="ECO:0000313" key="5">
    <source>
        <dbReference type="EMBL" id="QDU85923.1"/>
    </source>
</evidence>
<dbReference type="SUPFAM" id="SSF53649">
    <property type="entry name" value="Alkaline phosphatase-like"/>
    <property type="match status" value="1"/>
</dbReference>
<dbReference type="PANTHER" id="PTHR42693">
    <property type="entry name" value="ARYLSULFATASE FAMILY MEMBER"/>
    <property type="match status" value="1"/>
</dbReference>
<feature type="domain" description="Sulfatase N-terminal" evidence="4">
    <location>
        <begin position="318"/>
        <end position="640"/>
    </location>
</feature>
<accession>A0A518D367</accession>
<dbReference type="InterPro" id="IPR050738">
    <property type="entry name" value="Sulfatase"/>
</dbReference>
<feature type="compositionally biased region" description="Basic and acidic residues" evidence="3">
    <location>
        <begin position="251"/>
        <end position="266"/>
    </location>
</feature>
<evidence type="ECO:0000256" key="1">
    <source>
        <dbReference type="ARBA" id="ARBA00008779"/>
    </source>
</evidence>
<evidence type="ECO:0000313" key="6">
    <source>
        <dbReference type="Proteomes" id="UP000319342"/>
    </source>
</evidence>
<dbReference type="PROSITE" id="PS51257">
    <property type="entry name" value="PROKAR_LIPOPROTEIN"/>
    <property type="match status" value="1"/>
</dbReference>
<evidence type="ECO:0000256" key="3">
    <source>
        <dbReference type="SAM" id="MobiDB-lite"/>
    </source>
</evidence>
<dbReference type="Gene3D" id="3.30.1120.10">
    <property type="match status" value="1"/>
</dbReference>
<proteinExistence type="inferred from homology"/>
<dbReference type="CDD" id="cd16148">
    <property type="entry name" value="sulfatase_like"/>
    <property type="match status" value="1"/>
</dbReference>
<dbReference type="OrthoDB" id="9782218at2"/>
<organism evidence="5 6">
    <name type="scientific">Rohdeia mirabilis</name>
    <dbReference type="NCBI Taxonomy" id="2528008"/>
    <lineage>
        <taxon>Bacteria</taxon>
        <taxon>Pseudomonadati</taxon>
        <taxon>Planctomycetota</taxon>
        <taxon>Planctomycetia</taxon>
        <taxon>Planctomycetia incertae sedis</taxon>
        <taxon>Rohdeia</taxon>
    </lineage>
</organism>
<gene>
    <name evidence="5" type="ORF">Pla163_30700</name>
</gene>
<dbReference type="Gene3D" id="3.40.720.10">
    <property type="entry name" value="Alkaline Phosphatase, subunit A"/>
    <property type="match status" value="1"/>
</dbReference>
<reference evidence="5 6" key="1">
    <citation type="submission" date="2019-02" db="EMBL/GenBank/DDBJ databases">
        <title>Deep-cultivation of Planctomycetes and their phenomic and genomic characterization uncovers novel biology.</title>
        <authorList>
            <person name="Wiegand S."/>
            <person name="Jogler M."/>
            <person name="Boedeker C."/>
            <person name="Pinto D."/>
            <person name="Vollmers J."/>
            <person name="Rivas-Marin E."/>
            <person name="Kohn T."/>
            <person name="Peeters S.H."/>
            <person name="Heuer A."/>
            <person name="Rast P."/>
            <person name="Oberbeckmann S."/>
            <person name="Bunk B."/>
            <person name="Jeske O."/>
            <person name="Meyerdierks A."/>
            <person name="Storesund J.E."/>
            <person name="Kallscheuer N."/>
            <person name="Luecker S."/>
            <person name="Lage O.M."/>
            <person name="Pohl T."/>
            <person name="Merkel B.J."/>
            <person name="Hornburger P."/>
            <person name="Mueller R.-W."/>
            <person name="Bruemmer F."/>
            <person name="Labrenz M."/>
            <person name="Spormann A.M."/>
            <person name="Op den Camp H."/>
            <person name="Overmann J."/>
            <person name="Amann R."/>
            <person name="Jetten M.S.M."/>
            <person name="Mascher T."/>
            <person name="Medema M.H."/>
            <person name="Devos D.P."/>
            <person name="Kaster A.-K."/>
            <person name="Ovreas L."/>
            <person name="Rohde M."/>
            <person name="Galperin M.Y."/>
            <person name="Jogler C."/>
        </authorList>
    </citation>
    <scope>NUCLEOTIDE SEQUENCE [LARGE SCALE GENOMIC DNA]</scope>
    <source>
        <strain evidence="5 6">Pla163</strain>
    </source>
</reference>